<evidence type="ECO:0000259" key="1">
    <source>
        <dbReference type="PROSITE" id="PS50093"/>
    </source>
</evidence>
<protein>
    <recommendedName>
        <fullName evidence="1">PKD domain-containing protein</fullName>
    </recommendedName>
</protein>
<feature type="domain" description="PKD" evidence="1">
    <location>
        <begin position="146"/>
        <end position="201"/>
    </location>
</feature>
<gene>
    <name evidence="2" type="ORF">S01H1_79851</name>
</gene>
<comment type="caution">
    <text evidence="2">The sequence shown here is derived from an EMBL/GenBank/DDBJ whole genome shotgun (WGS) entry which is preliminary data.</text>
</comment>
<accession>X0Z4N8</accession>
<dbReference type="Gene3D" id="2.60.40.10">
    <property type="entry name" value="Immunoglobulins"/>
    <property type="match status" value="1"/>
</dbReference>
<organism evidence="2">
    <name type="scientific">marine sediment metagenome</name>
    <dbReference type="NCBI Taxonomy" id="412755"/>
    <lineage>
        <taxon>unclassified sequences</taxon>
        <taxon>metagenomes</taxon>
        <taxon>ecological metagenomes</taxon>
    </lineage>
</organism>
<sequence length="201" mass="22118">MKSTVDLAVTYLTGAPEDIKADMTAYIGSSAGGQDLGRIRVRSGSAGEIKVSENSINWQANWYLTVVEYYEPWSVFPRIVLDGSNVPIFYKDYDILYTDQNQYLDPIVHMGPNHAGFLVTGSYCVYYSSSGSFDPTPDAPHITGSSYEWNFGDEGLVDPTGTTGQDPGYVCYLSGGFYTTELTITTDHGESFTGHRHVMVL</sequence>
<dbReference type="InterPro" id="IPR013783">
    <property type="entry name" value="Ig-like_fold"/>
</dbReference>
<proteinExistence type="predicted"/>
<name>X0Z4N8_9ZZZZ</name>
<dbReference type="InterPro" id="IPR000601">
    <property type="entry name" value="PKD_dom"/>
</dbReference>
<dbReference type="InterPro" id="IPR035986">
    <property type="entry name" value="PKD_dom_sf"/>
</dbReference>
<dbReference type="EMBL" id="BARS01053870">
    <property type="protein sequence ID" value="GAG43491.1"/>
    <property type="molecule type" value="Genomic_DNA"/>
</dbReference>
<evidence type="ECO:0000313" key="2">
    <source>
        <dbReference type="EMBL" id="GAG43491.1"/>
    </source>
</evidence>
<feature type="non-terminal residue" evidence="2">
    <location>
        <position position="201"/>
    </location>
</feature>
<reference evidence="2" key="1">
    <citation type="journal article" date="2014" name="Front. Microbiol.">
        <title>High frequency of phylogenetically diverse reductive dehalogenase-homologous genes in deep subseafloor sedimentary metagenomes.</title>
        <authorList>
            <person name="Kawai M."/>
            <person name="Futagami T."/>
            <person name="Toyoda A."/>
            <person name="Takaki Y."/>
            <person name="Nishi S."/>
            <person name="Hori S."/>
            <person name="Arai W."/>
            <person name="Tsubouchi T."/>
            <person name="Morono Y."/>
            <person name="Uchiyama I."/>
            <person name="Ito T."/>
            <person name="Fujiyama A."/>
            <person name="Inagaki F."/>
            <person name="Takami H."/>
        </authorList>
    </citation>
    <scope>NUCLEOTIDE SEQUENCE</scope>
    <source>
        <strain evidence="2">Expedition CK06-06</strain>
    </source>
</reference>
<dbReference type="AlphaFoldDB" id="X0Z4N8"/>
<dbReference type="SUPFAM" id="SSF49299">
    <property type="entry name" value="PKD domain"/>
    <property type="match status" value="1"/>
</dbReference>
<dbReference type="PROSITE" id="PS50093">
    <property type="entry name" value="PKD"/>
    <property type="match status" value="1"/>
</dbReference>